<reference evidence="2" key="2">
    <citation type="submission" date="2015-03" db="UniProtKB">
        <authorList>
            <consortium name="EnsemblPlants"/>
        </authorList>
    </citation>
    <scope>IDENTIFICATION</scope>
</reference>
<feature type="compositionally biased region" description="Basic and acidic residues" evidence="1">
    <location>
        <begin position="1"/>
        <end position="12"/>
    </location>
</feature>
<evidence type="ECO:0000256" key="1">
    <source>
        <dbReference type="SAM" id="MobiDB-lite"/>
    </source>
</evidence>
<proteinExistence type="predicted"/>
<evidence type="ECO:0000313" key="3">
    <source>
        <dbReference type="Proteomes" id="UP000026960"/>
    </source>
</evidence>
<evidence type="ECO:0000313" key="2">
    <source>
        <dbReference type="EnsemblPlants" id="OBART06G15430.1"/>
    </source>
</evidence>
<dbReference type="PaxDb" id="65489-OBART06G15430.1"/>
<name>A0A0D3GGU3_9ORYZ</name>
<dbReference type="Gramene" id="OBART06G15430.1">
    <property type="protein sequence ID" value="OBART06G15430.1"/>
    <property type="gene ID" value="OBART06G15430"/>
</dbReference>
<dbReference type="HOGENOM" id="CLU_1734269_0_0_1"/>
<keyword evidence="3" id="KW-1185">Reference proteome</keyword>
<feature type="region of interest" description="Disordered" evidence="1">
    <location>
        <begin position="126"/>
        <end position="151"/>
    </location>
</feature>
<organism evidence="2">
    <name type="scientific">Oryza barthii</name>
    <dbReference type="NCBI Taxonomy" id="65489"/>
    <lineage>
        <taxon>Eukaryota</taxon>
        <taxon>Viridiplantae</taxon>
        <taxon>Streptophyta</taxon>
        <taxon>Embryophyta</taxon>
        <taxon>Tracheophyta</taxon>
        <taxon>Spermatophyta</taxon>
        <taxon>Magnoliopsida</taxon>
        <taxon>Liliopsida</taxon>
        <taxon>Poales</taxon>
        <taxon>Poaceae</taxon>
        <taxon>BOP clade</taxon>
        <taxon>Oryzoideae</taxon>
        <taxon>Oryzeae</taxon>
        <taxon>Oryzinae</taxon>
        <taxon>Oryza</taxon>
    </lineage>
</organism>
<dbReference type="EnsemblPlants" id="OBART06G15430.1">
    <property type="protein sequence ID" value="OBART06G15430.1"/>
    <property type="gene ID" value="OBART06G15430"/>
</dbReference>
<feature type="region of interest" description="Disordered" evidence="1">
    <location>
        <begin position="77"/>
        <end position="103"/>
    </location>
</feature>
<feature type="compositionally biased region" description="Low complexity" evidence="1">
    <location>
        <begin position="13"/>
        <end position="28"/>
    </location>
</feature>
<feature type="region of interest" description="Disordered" evidence="1">
    <location>
        <begin position="1"/>
        <end position="36"/>
    </location>
</feature>
<accession>A0A0D3GGU3</accession>
<dbReference type="AlphaFoldDB" id="A0A0D3GGU3"/>
<protein>
    <submittedName>
        <fullName evidence="2">Uncharacterized protein</fullName>
    </submittedName>
</protein>
<sequence length="151" mass="15837">MELEVERSERAGSSRSLSSAPAPSLRSAVGQTSPPVPLSSGRHCLIDLKKLCWPSTHKVLASTINLLWQVVEGEGLNSGGPGGSSRHEGGDGGRLGGASWHSGDGNRKSLHHCHLCLVRTRIRHLNHPSPPLPPSPSSSSAEGHLGASGRR</sequence>
<reference evidence="2" key="1">
    <citation type="journal article" date="2009" name="Rice">
        <title>De Novo Next Generation Sequencing of Plant Genomes.</title>
        <authorList>
            <person name="Rounsley S."/>
            <person name="Marri P.R."/>
            <person name="Yu Y."/>
            <person name="He R."/>
            <person name="Sisneros N."/>
            <person name="Goicoechea J.L."/>
            <person name="Lee S.J."/>
            <person name="Angelova A."/>
            <person name="Kudrna D."/>
            <person name="Luo M."/>
            <person name="Affourtit J."/>
            <person name="Desany B."/>
            <person name="Knight J."/>
            <person name="Niazi F."/>
            <person name="Egholm M."/>
            <person name="Wing R.A."/>
        </authorList>
    </citation>
    <scope>NUCLEOTIDE SEQUENCE [LARGE SCALE GENOMIC DNA]</scope>
    <source>
        <strain evidence="2">cv. IRGC 105608</strain>
    </source>
</reference>
<dbReference type="Proteomes" id="UP000026960">
    <property type="component" value="Chromosome 6"/>
</dbReference>